<evidence type="ECO:0000313" key="2">
    <source>
        <dbReference type="Proteomes" id="UP000692954"/>
    </source>
</evidence>
<reference evidence="1" key="1">
    <citation type="submission" date="2021-01" db="EMBL/GenBank/DDBJ databases">
        <authorList>
            <consortium name="Genoscope - CEA"/>
            <person name="William W."/>
        </authorList>
    </citation>
    <scope>NUCLEOTIDE SEQUENCE</scope>
</reference>
<dbReference type="Proteomes" id="UP000692954">
    <property type="component" value="Unassembled WGS sequence"/>
</dbReference>
<keyword evidence="2" id="KW-1185">Reference proteome</keyword>
<dbReference type="OrthoDB" id="310310at2759"/>
<gene>
    <name evidence="1" type="ORF">PSON_ATCC_30995.1.T0160376</name>
</gene>
<comment type="caution">
    <text evidence="1">The sequence shown here is derived from an EMBL/GenBank/DDBJ whole genome shotgun (WGS) entry which is preliminary data.</text>
</comment>
<evidence type="ECO:0000313" key="1">
    <source>
        <dbReference type="EMBL" id="CAD8062506.1"/>
    </source>
</evidence>
<proteinExistence type="predicted"/>
<name>A0A8S1LCU3_9CILI</name>
<dbReference type="EMBL" id="CAJJDN010000016">
    <property type="protein sequence ID" value="CAD8062506.1"/>
    <property type="molecule type" value="Genomic_DNA"/>
</dbReference>
<dbReference type="AlphaFoldDB" id="A0A8S1LCU3"/>
<protein>
    <submittedName>
        <fullName evidence="1">Uncharacterized protein</fullName>
    </submittedName>
</protein>
<accession>A0A8S1LCU3</accession>
<organism evidence="1 2">
    <name type="scientific">Paramecium sonneborni</name>
    <dbReference type="NCBI Taxonomy" id="65129"/>
    <lineage>
        <taxon>Eukaryota</taxon>
        <taxon>Sar</taxon>
        <taxon>Alveolata</taxon>
        <taxon>Ciliophora</taxon>
        <taxon>Intramacronucleata</taxon>
        <taxon>Oligohymenophorea</taxon>
        <taxon>Peniculida</taxon>
        <taxon>Parameciidae</taxon>
        <taxon>Paramecium</taxon>
    </lineage>
</organism>
<sequence>MDDNYFTNMDSSRVLNFFAQSQNLKFFQIQKINEEINCYKEEIFRYSNMVNNFVHQLRMLIPEDNIKLKNKSIKHKWIKLFVDQNRMTYWIHQDYCTYLIYHKISLPQIKKDLNQQYNIREAFEDIVTEYIFEINQKFFEFMLQVNPYSQDTIQFKFDNLGFYQMIEYLYDIDDILTEEELCKILFHIKKTMDNLIENENQKVIQIIQKQYKDFLENTAIDPCSYPQDFSYNDFGDGLETVQLISKQDNIQAIDESQNLDILENGIYSFQHKKTIIILEIFNNQKNAYIINEFEYYQITSNIIEKLQKFTINRIKTIKLSIKEAYILIKMLKKKKQFEKYKNQTLQIYKKSEFEEINRELSNQTEQFQQIQQKILQFVTKITPQSKNYKDIYSLNFVELLKKQVNFQIIPSKEFDYDLKKIEFQEQILAEVLVDKQQNTLGVVVYINKQQILVLLKNTQDIKNHDNKLDEEEFRIHCQMSNKFENSKRTLLIQTNVKEIKPGVAQFYVSLLLHKQENNLCKHIKDFLELKSNVWMVLLNLLV</sequence>